<evidence type="ECO:0000313" key="2">
    <source>
        <dbReference type="EMBL" id="TGY91710.1"/>
    </source>
</evidence>
<feature type="transmembrane region" description="Helical" evidence="1">
    <location>
        <begin position="98"/>
        <end position="120"/>
    </location>
</feature>
<gene>
    <name evidence="2" type="ORF">E5162_13900</name>
</gene>
<dbReference type="PANTHER" id="PTHR34289:SF8">
    <property type="entry name" value="DUF819 DOMAIN-CONTAINING PROTEIN"/>
    <property type="match status" value="1"/>
</dbReference>
<keyword evidence="1" id="KW-0812">Transmembrane</keyword>
<comment type="caution">
    <text evidence="2">The sequence shown here is derived from an EMBL/GenBank/DDBJ whole genome shotgun (WGS) entry which is preliminary data.</text>
</comment>
<sequence>MEGVEASSLIPAGNNIAVMAALFTIAGIGFLLEKTRIGALLTGTVWTILLAILASNLRILPFDAAAYDFVFAYFVPILIPLFLMKADLRRIIFETTRISAAFLICSVATVAGALLAGLLLDLGELEAAITGSLTASYIGGSVNFGPLVEQTGLAANEPALVSAIVAADHLASATYLAILAILPGIAWLARRFVTRDHTTGTVAETGETSANAATPLSLGLTLTFALLVVAIADFITQAIGIPGLRYVLITVLAVAPATLLPRQMARLHGGFELGVVLAFVFFGAIAAGANVADMISQAPMIMAFIAVLIAIHAVIMLAVGSIARLSLPEMIIASNAAILGATTAPALAAAKGWKDLVTPGVLAGVLGYVIGTPIALGIYWLVG</sequence>
<reference evidence="2 3" key="1">
    <citation type="journal article" date="2013" name="Int. J. Syst. Evol. Microbiol.">
        <title>Marinicauda pacifica gen. nov., sp. nov., a prosthecate alphaproteobacterium of the family Hyphomonadaceae isolated from deep seawater.</title>
        <authorList>
            <person name="Zhang X.Y."/>
            <person name="Li G.W."/>
            <person name="Wang C.S."/>
            <person name="Zhang Y.J."/>
            <person name="Xu X.W."/>
            <person name="Li H."/>
            <person name="Liu A."/>
            <person name="Liu C."/>
            <person name="Xie B.B."/>
            <person name="Qin Q.L."/>
            <person name="Xu Z."/>
            <person name="Chen X.L."/>
            <person name="Zhou B.C."/>
            <person name="Zhang Y.Z."/>
        </authorList>
    </citation>
    <scope>NUCLEOTIDE SEQUENCE [LARGE SCALE GENOMIC DNA]</scope>
    <source>
        <strain evidence="2 3">P-1 km-3</strain>
    </source>
</reference>
<protein>
    <submittedName>
        <fullName evidence="2">DUF819 family protein</fullName>
    </submittedName>
</protein>
<feature type="transmembrane region" description="Helical" evidence="1">
    <location>
        <begin position="356"/>
        <end position="382"/>
    </location>
</feature>
<feature type="transmembrane region" description="Helical" evidence="1">
    <location>
        <begin position="331"/>
        <end position="350"/>
    </location>
</feature>
<dbReference type="InterPro" id="IPR008537">
    <property type="entry name" value="DUF819"/>
</dbReference>
<feature type="transmembrane region" description="Helical" evidence="1">
    <location>
        <begin position="12"/>
        <end position="32"/>
    </location>
</feature>
<feature type="transmembrane region" description="Helical" evidence="1">
    <location>
        <begin position="273"/>
        <end position="292"/>
    </location>
</feature>
<keyword evidence="1" id="KW-0472">Membrane</keyword>
<dbReference type="Pfam" id="PF05684">
    <property type="entry name" value="DUF819"/>
    <property type="match status" value="1"/>
</dbReference>
<keyword evidence="3" id="KW-1185">Reference proteome</keyword>
<feature type="transmembrane region" description="Helical" evidence="1">
    <location>
        <begin position="65"/>
        <end position="86"/>
    </location>
</feature>
<dbReference type="OrthoDB" id="653763at2"/>
<name>A0A4S2H7B6_9PROT</name>
<accession>A0A4S2H7B6</accession>
<dbReference type="RefSeq" id="WP_135945931.1">
    <property type="nucleotide sequence ID" value="NZ_BMEI01000005.1"/>
</dbReference>
<organism evidence="2 3">
    <name type="scientific">Marinicauda pacifica</name>
    <dbReference type="NCBI Taxonomy" id="1133559"/>
    <lineage>
        <taxon>Bacteria</taxon>
        <taxon>Pseudomonadati</taxon>
        <taxon>Pseudomonadota</taxon>
        <taxon>Alphaproteobacteria</taxon>
        <taxon>Maricaulales</taxon>
        <taxon>Maricaulaceae</taxon>
        <taxon>Marinicauda</taxon>
    </lineage>
</organism>
<feature type="transmembrane region" description="Helical" evidence="1">
    <location>
        <begin position="244"/>
        <end position="261"/>
    </location>
</feature>
<feature type="transmembrane region" description="Helical" evidence="1">
    <location>
        <begin position="298"/>
        <end position="319"/>
    </location>
</feature>
<proteinExistence type="predicted"/>
<evidence type="ECO:0000256" key="1">
    <source>
        <dbReference type="SAM" id="Phobius"/>
    </source>
</evidence>
<feature type="transmembrane region" description="Helical" evidence="1">
    <location>
        <begin position="170"/>
        <end position="189"/>
    </location>
</feature>
<keyword evidence="1" id="KW-1133">Transmembrane helix</keyword>
<feature type="transmembrane region" description="Helical" evidence="1">
    <location>
        <begin position="210"/>
        <end position="232"/>
    </location>
</feature>
<dbReference type="PANTHER" id="PTHR34289">
    <property type="entry name" value="PROTEIN, PUTATIVE (DUF819)-RELATED"/>
    <property type="match status" value="1"/>
</dbReference>
<feature type="transmembrane region" description="Helical" evidence="1">
    <location>
        <begin position="39"/>
        <end position="59"/>
    </location>
</feature>
<dbReference type="EMBL" id="SRXV01000005">
    <property type="protein sequence ID" value="TGY91710.1"/>
    <property type="molecule type" value="Genomic_DNA"/>
</dbReference>
<evidence type="ECO:0000313" key="3">
    <source>
        <dbReference type="Proteomes" id="UP000305451"/>
    </source>
</evidence>
<dbReference type="Proteomes" id="UP000305451">
    <property type="component" value="Unassembled WGS sequence"/>
</dbReference>
<dbReference type="AlphaFoldDB" id="A0A4S2H7B6"/>